<dbReference type="OrthoDB" id="444127at2759"/>
<dbReference type="AlphaFoldDB" id="A0A5N6MB70"/>
<evidence type="ECO:0000256" key="1">
    <source>
        <dbReference type="ARBA" id="ARBA00009861"/>
    </source>
</evidence>
<evidence type="ECO:0000313" key="4">
    <source>
        <dbReference type="Proteomes" id="UP000326396"/>
    </source>
</evidence>
<dbReference type="GO" id="GO:0016740">
    <property type="term" value="F:transferase activity"/>
    <property type="evidence" value="ECO:0007669"/>
    <property type="project" value="UniProtKB-KW"/>
</dbReference>
<protein>
    <submittedName>
        <fullName evidence="3">Uncharacterized protein</fullName>
    </submittedName>
</protein>
<dbReference type="Pfam" id="PF02458">
    <property type="entry name" value="Transferase"/>
    <property type="match status" value="1"/>
</dbReference>
<dbReference type="Gene3D" id="3.30.559.10">
    <property type="entry name" value="Chloramphenicol acetyltransferase-like domain"/>
    <property type="match status" value="2"/>
</dbReference>
<dbReference type="Proteomes" id="UP000326396">
    <property type="component" value="Linkage Group LG6"/>
</dbReference>
<dbReference type="InterPro" id="IPR023213">
    <property type="entry name" value="CAT-like_dom_sf"/>
</dbReference>
<comment type="caution">
    <text evidence="3">The sequence shown here is derived from an EMBL/GenBank/DDBJ whole genome shotgun (WGS) entry which is preliminary data.</text>
</comment>
<organism evidence="3 4">
    <name type="scientific">Mikania micrantha</name>
    <name type="common">bitter vine</name>
    <dbReference type="NCBI Taxonomy" id="192012"/>
    <lineage>
        <taxon>Eukaryota</taxon>
        <taxon>Viridiplantae</taxon>
        <taxon>Streptophyta</taxon>
        <taxon>Embryophyta</taxon>
        <taxon>Tracheophyta</taxon>
        <taxon>Spermatophyta</taxon>
        <taxon>Magnoliopsida</taxon>
        <taxon>eudicotyledons</taxon>
        <taxon>Gunneridae</taxon>
        <taxon>Pentapetalae</taxon>
        <taxon>asterids</taxon>
        <taxon>campanulids</taxon>
        <taxon>Asterales</taxon>
        <taxon>Asteraceae</taxon>
        <taxon>Asteroideae</taxon>
        <taxon>Heliantheae alliance</taxon>
        <taxon>Eupatorieae</taxon>
        <taxon>Mikania</taxon>
    </lineage>
</organism>
<keyword evidence="4" id="KW-1185">Reference proteome</keyword>
<evidence type="ECO:0000313" key="3">
    <source>
        <dbReference type="EMBL" id="KAD3337441.1"/>
    </source>
</evidence>
<proteinExistence type="inferred from homology"/>
<comment type="similarity">
    <text evidence="1">Belongs to the plant acyltransferase family.</text>
</comment>
<keyword evidence="2" id="KW-0808">Transferase</keyword>
<dbReference type="PANTHER" id="PTHR31147:SF66">
    <property type="entry name" value="OS05G0315700 PROTEIN"/>
    <property type="match status" value="1"/>
</dbReference>
<evidence type="ECO:0000256" key="2">
    <source>
        <dbReference type="ARBA" id="ARBA00022679"/>
    </source>
</evidence>
<dbReference type="PANTHER" id="PTHR31147">
    <property type="entry name" value="ACYL TRANSFERASE 4"/>
    <property type="match status" value="1"/>
</dbReference>
<gene>
    <name evidence="3" type="ORF">E3N88_32961</name>
</gene>
<name>A0A5N6MB70_9ASTR</name>
<accession>A0A5N6MB70</accession>
<reference evidence="3 4" key="1">
    <citation type="submission" date="2019-05" db="EMBL/GenBank/DDBJ databases">
        <title>Mikania micrantha, genome provides insights into the molecular mechanism of rapid growth.</title>
        <authorList>
            <person name="Liu B."/>
        </authorList>
    </citation>
    <scope>NUCLEOTIDE SEQUENCE [LARGE SCALE GENOMIC DNA]</scope>
    <source>
        <strain evidence="3">NLD-2019</strain>
        <tissue evidence="3">Leaf</tissue>
    </source>
</reference>
<sequence>MTEINIVSPLIKFVVRRREPELICPAKSTPRELKPLSDFDDQELLRIQVPVTNFYYNDSKMKTKNPATVIREALAKVLVFYYPFAGRLKEGPGRKLMVDCTGEGVLFIEAEADVALMQLGDTLHPPFPWLEDLLFNVPGCSDILDSPLLLIQVTRMLCGGFIFAIRLNHTISDAQGLAQFMTALGEVAQGATTPSMLPVWRRELLCARDPPCVTCTHHEYDQLAETNKDKVFTSDNMTQKTFFFGTSEVSTLRRFVPPHLKHCSTYEVIIASIWRCRTIALQFYLEDEMRIIYPINTRSKLKSFIPTGYYGNCFAYPVAISTARDLCNKPLGHTIEILRKTKESVTEEYMRSFIDLTVIKGRSLCTLVRSHIISDVTRAGFDNVDFGWGKPTYGGPAEGGSSLASFYMRFKNYKGESGITINICLDDVVMERFTKELNKMLHEKNDHHALKLHTVSRL</sequence>
<dbReference type="EMBL" id="SZYD01000016">
    <property type="protein sequence ID" value="KAD3337441.1"/>
    <property type="molecule type" value="Genomic_DNA"/>
</dbReference>
<dbReference type="InterPro" id="IPR050898">
    <property type="entry name" value="Plant_acyltransferase"/>
</dbReference>